<keyword evidence="1" id="KW-0812">Transmembrane</keyword>
<feature type="transmembrane region" description="Helical" evidence="1">
    <location>
        <begin position="33"/>
        <end position="51"/>
    </location>
</feature>
<dbReference type="Proteomes" id="UP001180087">
    <property type="component" value="Chromosome"/>
</dbReference>
<organism evidence="2 3">
    <name type="scientific">Aciduricibacillus chroicocephali</name>
    <dbReference type="NCBI Taxonomy" id="3054939"/>
    <lineage>
        <taxon>Bacteria</taxon>
        <taxon>Bacillati</taxon>
        <taxon>Bacillota</taxon>
        <taxon>Bacilli</taxon>
        <taxon>Bacillales</taxon>
        <taxon>Bacillaceae</taxon>
        <taxon>Aciduricibacillus</taxon>
    </lineage>
</organism>
<evidence type="ECO:0000313" key="2">
    <source>
        <dbReference type="EMBL" id="WLV24719.1"/>
    </source>
</evidence>
<reference evidence="2" key="1">
    <citation type="submission" date="2023-06" db="EMBL/GenBank/DDBJ databases">
        <title>A Treasure from Seagulls: Isolation and Description of Aciduricobacillus qingdaonensis gen. nov., sp. nov., a Rare Obligately Uric Acid-utilizing Member in the Family Bacillaceae.</title>
        <authorList>
            <person name="Liu W."/>
            <person name="Wang B."/>
        </authorList>
    </citation>
    <scope>NUCLEOTIDE SEQUENCE</scope>
    <source>
        <strain evidence="2">44XB</strain>
    </source>
</reference>
<dbReference type="RefSeq" id="WP_348028033.1">
    <property type="nucleotide sequence ID" value="NZ_CP129113.1"/>
</dbReference>
<dbReference type="EMBL" id="CP129113">
    <property type="protein sequence ID" value="WLV24719.1"/>
    <property type="molecule type" value="Genomic_DNA"/>
</dbReference>
<evidence type="ECO:0000313" key="3">
    <source>
        <dbReference type="Proteomes" id="UP001180087"/>
    </source>
</evidence>
<proteinExistence type="predicted"/>
<protein>
    <submittedName>
        <fullName evidence="2">Uncharacterized protein</fullName>
    </submittedName>
</protein>
<feature type="transmembrane region" description="Helical" evidence="1">
    <location>
        <begin position="7"/>
        <end position="27"/>
    </location>
</feature>
<sequence>MSKKRLIFSGCLAALFIYVVISSFWLNTTGIKWIWALVAFFTLLEFFSNLLKFLREKRENQTTP</sequence>
<evidence type="ECO:0000256" key="1">
    <source>
        <dbReference type="SAM" id="Phobius"/>
    </source>
</evidence>
<keyword evidence="1" id="KW-0472">Membrane</keyword>
<gene>
    <name evidence="2" type="ORF">QR721_00085</name>
</gene>
<keyword evidence="3" id="KW-1185">Reference proteome</keyword>
<keyword evidence="1" id="KW-1133">Transmembrane helix</keyword>
<name>A0ABY9KUZ7_9BACI</name>
<accession>A0ABY9KUZ7</accession>